<evidence type="ECO:0008006" key="3">
    <source>
        <dbReference type="Google" id="ProtNLM"/>
    </source>
</evidence>
<reference evidence="1 2" key="1">
    <citation type="submission" date="2024-07" db="EMBL/GenBank/DDBJ databases">
        <authorList>
            <person name="Li X.-J."/>
            <person name="Wang X."/>
        </authorList>
    </citation>
    <scope>NUCLEOTIDE SEQUENCE [LARGE SCALE GENOMIC DNA]</scope>
    <source>
        <strain evidence="1 2">DSM 23441</strain>
    </source>
</reference>
<dbReference type="RefSeq" id="WP_372582497.1">
    <property type="nucleotide sequence ID" value="NZ_JBGORW010000003.1"/>
</dbReference>
<name>A0ABV4S4U4_9FUSO</name>
<evidence type="ECO:0000313" key="1">
    <source>
        <dbReference type="EMBL" id="MFA3799156.1"/>
    </source>
</evidence>
<gene>
    <name evidence="1" type="ORF">ACEG17_03025</name>
</gene>
<comment type="caution">
    <text evidence="1">The sequence shown here is derived from an EMBL/GenBank/DDBJ whole genome shotgun (WGS) entry which is preliminary data.</text>
</comment>
<organism evidence="1 2">
    <name type="scientific">Leptotrichia hongkongensis</name>
    <dbReference type="NCBI Taxonomy" id="554406"/>
    <lineage>
        <taxon>Bacteria</taxon>
        <taxon>Fusobacteriati</taxon>
        <taxon>Fusobacteriota</taxon>
        <taxon>Fusobacteriia</taxon>
        <taxon>Fusobacteriales</taxon>
        <taxon>Leptotrichiaceae</taxon>
        <taxon>Leptotrichia</taxon>
    </lineage>
</organism>
<dbReference type="Proteomes" id="UP001571581">
    <property type="component" value="Unassembled WGS sequence"/>
</dbReference>
<evidence type="ECO:0000313" key="2">
    <source>
        <dbReference type="Proteomes" id="UP001571581"/>
    </source>
</evidence>
<sequence length="171" mass="20187">MILSNVKKFREGGCIILLYEKINMKKIILLICILLGISSCEVIDEAVQDARAYGDATRYEKKQERIGNELFDEDTQKIMWNGMELIVPKNTKINERGKLVYGDYELNIYLYRVTRENICTAKKSFKKEWYKKYNNNYYVLEGSTYNNLIVHWNSNINLARKIARENNFTEC</sequence>
<accession>A0ABV4S4U4</accession>
<protein>
    <recommendedName>
        <fullName evidence="3">Lipoprotein</fullName>
    </recommendedName>
</protein>
<keyword evidence="2" id="KW-1185">Reference proteome</keyword>
<proteinExistence type="predicted"/>
<dbReference type="EMBL" id="JBGORW010000003">
    <property type="protein sequence ID" value="MFA3799156.1"/>
    <property type="molecule type" value="Genomic_DNA"/>
</dbReference>